<protein>
    <submittedName>
        <fullName evidence="1">Uncharacterized protein</fullName>
    </submittedName>
</protein>
<proteinExistence type="predicted"/>
<organism evidence="1 2">
    <name type="scientific">Aspergillus sergii</name>
    <dbReference type="NCBI Taxonomy" id="1034303"/>
    <lineage>
        <taxon>Eukaryota</taxon>
        <taxon>Fungi</taxon>
        <taxon>Dikarya</taxon>
        <taxon>Ascomycota</taxon>
        <taxon>Pezizomycotina</taxon>
        <taxon>Eurotiomycetes</taxon>
        <taxon>Eurotiomycetidae</taxon>
        <taxon>Eurotiales</taxon>
        <taxon>Aspergillaceae</taxon>
        <taxon>Aspergillus</taxon>
        <taxon>Aspergillus subgen. Circumdati</taxon>
    </lineage>
</organism>
<keyword evidence="2" id="KW-1185">Reference proteome</keyword>
<dbReference type="EMBL" id="ML741766">
    <property type="protein sequence ID" value="KAE8332269.1"/>
    <property type="molecule type" value="Genomic_DNA"/>
</dbReference>
<reference evidence="2" key="1">
    <citation type="submission" date="2019-04" db="EMBL/GenBank/DDBJ databases">
        <title>Friends and foes A comparative genomics studyof 23 Aspergillus species from section Flavi.</title>
        <authorList>
            <consortium name="DOE Joint Genome Institute"/>
            <person name="Kjaerbolling I."/>
            <person name="Vesth T."/>
            <person name="Frisvad J.C."/>
            <person name="Nybo J.L."/>
            <person name="Theobald S."/>
            <person name="Kildgaard S."/>
            <person name="Isbrandt T."/>
            <person name="Kuo A."/>
            <person name="Sato A."/>
            <person name="Lyhne E.K."/>
            <person name="Kogle M.E."/>
            <person name="Wiebenga A."/>
            <person name="Kun R.S."/>
            <person name="Lubbers R.J."/>
            <person name="Makela M.R."/>
            <person name="Barry K."/>
            <person name="Chovatia M."/>
            <person name="Clum A."/>
            <person name="Daum C."/>
            <person name="Haridas S."/>
            <person name="He G."/>
            <person name="LaButti K."/>
            <person name="Lipzen A."/>
            <person name="Mondo S."/>
            <person name="Riley R."/>
            <person name="Salamov A."/>
            <person name="Simmons B.A."/>
            <person name="Magnuson J.K."/>
            <person name="Henrissat B."/>
            <person name="Mortensen U.H."/>
            <person name="Larsen T.O."/>
            <person name="Devries R.P."/>
            <person name="Grigoriev I.V."/>
            <person name="Machida M."/>
            <person name="Baker S.E."/>
            <person name="Andersen M.R."/>
        </authorList>
    </citation>
    <scope>NUCLEOTIDE SEQUENCE [LARGE SCALE GENOMIC DNA]</scope>
    <source>
        <strain evidence="2">CBS 130017</strain>
    </source>
</reference>
<evidence type="ECO:0000313" key="2">
    <source>
        <dbReference type="Proteomes" id="UP000325945"/>
    </source>
</evidence>
<evidence type="ECO:0000313" key="1">
    <source>
        <dbReference type="EMBL" id="KAE8332269.1"/>
    </source>
</evidence>
<accession>A0A5N6XJG5</accession>
<dbReference type="AlphaFoldDB" id="A0A5N6XJG5"/>
<sequence>MFTENSRIRIGNSADPVRYAILASIAEELAKAFNWRLSLGMRRDKRKHIYRKTLEEVPPPYTREMVPLWTKRVPPLVVEFIADLPDALDSSDLAEQMEVWGTALSGWAVVVV</sequence>
<dbReference type="Proteomes" id="UP000325945">
    <property type="component" value="Unassembled WGS sequence"/>
</dbReference>
<gene>
    <name evidence="1" type="ORF">BDV39DRAFT_200417</name>
</gene>
<name>A0A5N6XJG5_9EURO</name>